<protein>
    <submittedName>
        <fullName evidence="2">Uncharacterized protein</fullName>
    </submittedName>
</protein>
<comment type="caution">
    <text evidence="2">The sequence shown here is derived from an EMBL/GenBank/DDBJ whole genome shotgun (WGS) entry which is preliminary data.</text>
</comment>
<reference evidence="2 3" key="1">
    <citation type="submission" date="2015-01" db="EMBL/GenBank/DDBJ databases">
        <title>Evolution of Trichinella species and genotypes.</title>
        <authorList>
            <person name="Korhonen P.K."/>
            <person name="Edoardo P."/>
            <person name="Giuseppe L.R."/>
            <person name="Gasser R.B."/>
        </authorList>
    </citation>
    <scope>NUCLEOTIDE SEQUENCE [LARGE SCALE GENOMIC DNA]</scope>
    <source>
        <strain evidence="2">ISS1029</strain>
    </source>
</reference>
<keyword evidence="1" id="KW-0812">Transmembrane</keyword>
<dbReference type="EMBL" id="JYDP01002721">
    <property type="protein sequence ID" value="KRY96560.1"/>
    <property type="molecule type" value="Genomic_DNA"/>
</dbReference>
<sequence>MINKGIEVFINNTRRTETTFIILIENILVQYQESYRLAAFLCIKIGIGTSLVAIYSMSTG</sequence>
<feature type="transmembrane region" description="Helical" evidence="1">
    <location>
        <begin position="37"/>
        <end position="57"/>
    </location>
</feature>
<organism evidence="2 3">
    <name type="scientific">Trichinella zimbabwensis</name>
    <dbReference type="NCBI Taxonomy" id="268475"/>
    <lineage>
        <taxon>Eukaryota</taxon>
        <taxon>Metazoa</taxon>
        <taxon>Ecdysozoa</taxon>
        <taxon>Nematoda</taxon>
        <taxon>Enoplea</taxon>
        <taxon>Dorylaimia</taxon>
        <taxon>Trichinellida</taxon>
        <taxon>Trichinellidae</taxon>
        <taxon>Trichinella</taxon>
    </lineage>
</organism>
<evidence type="ECO:0000313" key="2">
    <source>
        <dbReference type="EMBL" id="KRY96560.1"/>
    </source>
</evidence>
<dbReference type="Proteomes" id="UP000055024">
    <property type="component" value="Unassembled WGS sequence"/>
</dbReference>
<keyword evidence="1" id="KW-1133">Transmembrane helix</keyword>
<evidence type="ECO:0000256" key="1">
    <source>
        <dbReference type="SAM" id="Phobius"/>
    </source>
</evidence>
<keyword evidence="3" id="KW-1185">Reference proteome</keyword>
<name>A0A0V1GEJ1_9BILA</name>
<proteinExistence type="predicted"/>
<accession>A0A0V1GEJ1</accession>
<dbReference type="AlphaFoldDB" id="A0A0V1GEJ1"/>
<gene>
    <name evidence="2" type="ORF">T11_4173</name>
</gene>
<keyword evidence="1" id="KW-0472">Membrane</keyword>
<evidence type="ECO:0000313" key="3">
    <source>
        <dbReference type="Proteomes" id="UP000055024"/>
    </source>
</evidence>